<dbReference type="PANTHER" id="PTHR32063:SF0">
    <property type="entry name" value="SWARMING MOTILITY PROTEIN SWRC"/>
    <property type="match status" value="1"/>
</dbReference>
<feature type="transmembrane region" description="Helical" evidence="1">
    <location>
        <begin position="417"/>
        <end position="438"/>
    </location>
</feature>
<keyword evidence="1" id="KW-0812">Transmembrane</keyword>
<feature type="transmembrane region" description="Helical" evidence="1">
    <location>
        <begin position="857"/>
        <end position="877"/>
    </location>
</feature>
<dbReference type="SUPFAM" id="SSF82866">
    <property type="entry name" value="Multidrug efflux transporter AcrB transmembrane domain"/>
    <property type="match status" value="2"/>
</dbReference>
<organism evidence="2 3">
    <name type="scientific">Campylobacter canadensis</name>
    <dbReference type="NCBI Taxonomy" id="449520"/>
    <lineage>
        <taxon>Bacteria</taxon>
        <taxon>Pseudomonadati</taxon>
        <taxon>Campylobacterota</taxon>
        <taxon>Epsilonproteobacteria</taxon>
        <taxon>Campylobacterales</taxon>
        <taxon>Campylobacteraceae</taxon>
        <taxon>Campylobacter</taxon>
    </lineage>
</organism>
<protein>
    <submittedName>
        <fullName evidence="2">Efflux RND transporter permease subunit</fullName>
    </submittedName>
</protein>
<evidence type="ECO:0000256" key="1">
    <source>
        <dbReference type="SAM" id="Phobius"/>
    </source>
</evidence>
<sequence>MLKIAINRPITTLMCFISMLLFGWISIFTMPVNLYPSVDIPLIKITTYANADLEYVESQITKKLENAVSSVSQIERINSKSFNNLSIIVVQFKLGKDLEVAANDIREKISKVKLEFSPSVEKVSSDAGSILNIFLQNKTNNISTFMQEVDDDIIPDFQRIDGVGEVKSIGFLKNDIKIELDIDLLNKYHLDALDVSKLIKMQNFKSYLGEFTNNKQEITLKGYFDANTISELEQIRLAPGVFLKDVAQISESIIKKDSSAVFNSKEGVLLEIKKVQNYDTLKAIKNVENKLNSINNKYKDVEFNVVYNKANNITKHIKQVVFDMILGVILTVIIVFLFLRNISATIIASIAIPTSIISSFFLIDLFGYDLNRLTLIALTLAIGIFVDDAIVVIENISKKIHSEKNPLLASYAGAKEIMFSVFSISIVLLCVFIPISYMNSIPGLFFNTLGMSVAFGVIISFLVCIFLIPTISARFLNTNESTFYKNTEPFFEKLEDSYVKILDFVLRKKAISIVFVLILCFGGFLLAPKVGLDFLPMEDDNEVQVLLESQKDLSLNHMQERSLKVLEEIKKNENVEFAYLLVGYDDAKDRKKAKIYVKLKKLEDRKIRQNAVVKELRQTIKAQDMKIKVLELPKFEGAGVDEPVQFVLLGDDIKDLKEASLRAQKVLKELNGVVDVGDDVDALMDVLAININKEKARKLNVNLVSLAQVLQSSFANVKVGSIDASKNSQDIYLSLSEKTNAQVLEKINIKTLDNSFITLGSIADFTLIKDNSSINRLDRQKSIKVTSGVDRLSLDAVKKHLESNIDYILGDKVSYTFTGFIDLLKQTIIGFGVVLALAFLLIYLVLAALYESLIVPLVIMLTMPLAFAGACVGLYLTSHPFSLFVLIALILLFGMVSKNAILLIDVANKLCDEGMPYEQALKIAGKSRIRAILMTTIAMIFAMLPLALSKGSGYEGNSPMAIAIISGLISSTILTLFIIPAIYGAVYKIDRALKRIYKRELI</sequence>
<dbReference type="RefSeq" id="WP_172230140.1">
    <property type="nucleotide sequence ID" value="NZ_CP035946.1"/>
</dbReference>
<feature type="transmembrane region" description="Helical" evidence="1">
    <location>
        <begin position="444"/>
        <end position="468"/>
    </location>
</feature>
<dbReference type="Gene3D" id="3.30.70.1320">
    <property type="entry name" value="Multidrug efflux transporter AcrB pore domain like"/>
    <property type="match status" value="1"/>
</dbReference>
<dbReference type="Gene3D" id="3.30.70.1440">
    <property type="entry name" value="Multidrug efflux transporter AcrB pore domain"/>
    <property type="match status" value="1"/>
</dbReference>
<evidence type="ECO:0000313" key="2">
    <source>
        <dbReference type="EMBL" id="MBZ7986754.1"/>
    </source>
</evidence>
<feature type="transmembrane region" description="Helical" evidence="1">
    <location>
        <begin position="346"/>
        <end position="367"/>
    </location>
</feature>
<dbReference type="InterPro" id="IPR027463">
    <property type="entry name" value="AcrB_DN_DC_subdom"/>
</dbReference>
<dbReference type="Gene3D" id="1.20.1640.10">
    <property type="entry name" value="Multidrug efflux transporter AcrB transmembrane domain"/>
    <property type="match status" value="2"/>
</dbReference>
<dbReference type="Gene3D" id="3.30.2090.10">
    <property type="entry name" value="Multidrug efflux transporter AcrB TolC docking domain, DN and DC subdomains"/>
    <property type="match status" value="2"/>
</dbReference>
<accession>A0ABS7WS26</accession>
<keyword evidence="1" id="KW-0472">Membrane</keyword>
<feature type="transmembrane region" description="Helical" evidence="1">
    <location>
        <begin position="960"/>
        <end position="986"/>
    </location>
</feature>
<dbReference type="PANTHER" id="PTHR32063">
    <property type="match status" value="1"/>
</dbReference>
<feature type="transmembrane region" description="Helical" evidence="1">
    <location>
        <begin position="373"/>
        <end position="396"/>
    </location>
</feature>
<feature type="transmembrane region" description="Helical" evidence="1">
    <location>
        <begin position="828"/>
        <end position="850"/>
    </location>
</feature>
<keyword evidence="1" id="KW-1133">Transmembrane helix</keyword>
<proteinExistence type="predicted"/>
<feature type="transmembrane region" description="Helical" evidence="1">
    <location>
        <begin position="320"/>
        <end position="339"/>
    </location>
</feature>
<feature type="transmembrane region" description="Helical" evidence="1">
    <location>
        <begin position="510"/>
        <end position="527"/>
    </location>
</feature>
<feature type="transmembrane region" description="Helical" evidence="1">
    <location>
        <begin position="12"/>
        <end position="35"/>
    </location>
</feature>
<keyword evidence="3" id="KW-1185">Reference proteome</keyword>
<reference evidence="2 3" key="1">
    <citation type="submission" date="2020-07" db="EMBL/GenBank/DDBJ databases">
        <title>Transfer of Campylobacter canadensis to the novel genus Avispirillum gen. nov., that also includes two novel species recovered from migratory waterfowl: Avispirillum anseris sp. nov. and Avispirillum brantae sp. nov.</title>
        <authorList>
            <person name="Miller W.G."/>
            <person name="Chapman M.H."/>
            <person name="Yee E."/>
            <person name="Inglis G.D."/>
        </authorList>
    </citation>
    <scope>NUCLEOTIDE SEQUENCE [LARGE SCALE GENOMIC DNA]</scope>
    <source>
        <strain evidence="2 3">L283</strain>
    </source>
</reference>
<feature type="transmembrane region" description="Helical" evidence="1">
    <location>
        <begin position="883"/>
        <end position="908"/>
    </location>
</feature>
<dbReference type="EMBL" id="JACGBB010000002">
    <property type="protein sequence ID" value="MBZ7986754.1"/>
    <property type="molecule type" value="Genomic_DNA"/>
</dbReference>
<evidence type="ECO:0000313" key="3">
    <source>
        <dbReference type="Proteomes" id="UP000786183"/>
    </source>
</evidence>
<dbReference type="SUPFAM" id="SSF82693">
    <property type="entry name" value="Multidrug efflux transporter AcrB pore domain, PN1, PN2, PC1 and PC2 subdomains"/>
    <property type="match status" value="3"/>
</dbReference>
<gene>
    <name evidence="2" type="ORF">AVCANL283_01310</name>
</gene>
<dbReference type="Pfam" id="PF00873">
    <property type="entry name" value="ACR_tran"/>
    <property type="match status" value="1"/>
</dbReference>
<dbReference type="Gene3D" id="3.30.70.1430">
    <property type="entry name" value="Multidrug efflux transporter AcrB pore domain"/>
    <property type="match status" value="2"/>
</dbReference>
<feature type="transmembrane region" description="Helical" evidence="1">
    <location>
        <begin position="929"/>
        <end position="948"/>
    </location>
</feature>
<dbReference type="InterPro" id="IPR001036">
    <property type="entry name" value="Acrflvin-R"/>
</dbReference>
<comment type="caution">
    <text evidence="2">The sequence shown here is derived from an EMBL/GenBank/DDBJ whole genome shotgun (WGS) entry which is preliminary data.</text>
</comment>
<dbReference type="Proteomes" id="UP000786183">
    <property type="component" value="Unassembled WGS sequence"/>
</dbReference>
<name>A0ABS7WS26_9BACT</name>
<dbReference type="PRINTS" id="PR00702">
    <property type="entry name" value="ACRIFLAVINRP"/>
</dbReference>
<dbReference type="SUPFAM" id="SSF82714">
    <property type="entry name" value="Multidrug efflux transporter AcrB TolC docking domain, DN and DC subdomains"/>
    <property type="match status" value="2"/>
</dbReference>